<dbReference type="GO" id="GO:0051539">
    <property type="term" value="F:4 iron, 4 sulfur cluster binding"/>
    <property type="evidence" value="ECO:0007669"/>
    <property type="project" value="UniProtKB-KW"/>
</dbReference>
<dbReference type="CDD" id="cd02790">
    <property type="entry name" value="MopB_CT_Formate-Dh_H"/>
    <property type="match status" value="1"/>
</dbReference>
<dbReference type="FunFam" id="3.40.228.10:FF:000002">
    <property type="entry name" value="Formate dehydrogenase subunit alpha"/>
    <property type="match status" value="1"/>
</dbReference>
<dbReference type="EC" id="1.17.98.3" evidence="11"/>
<dbReference type="InterPro" id="IPR050123">
    <property type="entry name" value="Prok_molybdopt-oxidoreductase"/>
</dbReference>
<evidence type="ECO:0000256" key="7">
    <source>
        <dbReference type="ARBA" id="ARBA00023002"/>
    </source>
</evidence>
<gene>
    <name evidence="13" type="ORF">MSBR2_2855</name>
</gene>
<dbReference type="Gene3D" id="2.20.25.90">
    <property type="entry name" value="ADC-like domains"/>
    <property type="match status" value="1"/>
</dbReference>
<evidence type="ECO:0000256" key="1">
    <source>
        <dbReference type="ARBA" id="ARBA00001942"/>
    </source>
</evidence>
<dbReference type="FunFam" id="2.40.40.20:FF:000005">
    <property type="entry name" value="Periplasmic nitrate reductase"/>
    <property type="match status" value="1"/>
</dbReference>
<evidence type="ECO:0000256" key="3">
    <source>
        <dbReference type="ARBA" id="ARBA00010312"/>
    </source>
</evidence>
<dbReference type="CDD" id="cd02753">
    <property type="entry name" value="MopB_Formate-Dh-H"/>
    <property type="match status" value="1"/>
</dbReference>
<dbReference type="Pfam" id="PF00384">
    <property type="entry name" value="Molybdopterin"/>
    <property type="match status" value="1"/>
</dbReference>
<dbReference type="InterPro" id="IPR006656">
    <property type="entry name" value="Mopterin_OxRdtase"/>
</dbReference>
<reference evidence="13 14" key="1">
    <citation type="submission" date="2014-07" db="EMBL/GenBank/DDBJ databases">
        <title>Methanogenic archaea and the global carbon cycle.</title>
        <authorList>
            <person name="Henriksen J.R."/>
            <person name="Luke J."/>
            <person name="Reinhart S."/>
            <person name="Benedict M.N."/>
            <person name="Youngblut N.D."/>
            <person name="Metcalf M.E."/>
            <person name="Whitaker R.J."/>
            <person name="Metcalf W.W."/>
        </authorList>
    </citation>
    <scope>NUCLEOTIDE SEQUENCE [LARGE SCALE GENOMIC DNA]</scope>
    <source>
        <strain evidence="13 14">227</strain>
    </source>
</reference>
<sequence length="703" mass="77826">MYSGENGNMELKYVHTTCPYCGTGCGFNIVVKDGRAVGIEPWHRAPVNAGKLCQKGRYAYEFIHSKDRLVKPLVRENGQLVETSWEEALALIAGRFMTFLPEEIVCLSSARTSNEENYLMQKFARVVLKTSNVDHCARLCHSSTVAGLAAVFGSGAMTNSILDIEESKCIFIIGSNTLEQHPLIGRRVMLAKKKGAKIVCADPRCTPTAKQADLHLSMYSGTDVALLNGLMHHIIENGWEDSAFISKRTKNYEEMKSVVMQEIYSLPNVSKITGVPEDDLKTAAEWIAQSKPSALIYSMGITQHTVGVDNVRSTANLMLLTGNLGVPGGGVNPLRGQNNVQGACDMGCLPDVYPGYQKVADPKNHRKMESIWGVSGLPKAPGLTVTELMEQLAEGTSTVKCMYVMGENFMLSDPDLNKVRKAMKQLDFLVVQDIFLSETANLADVVLPAACYAEKNGTQTNTERRVQRIRKAVDPPGDAKADWRIICELAGCMGYGPQFSYMNEAEIFEEISKVTPQYGGMSYERLEKPDSLQWPCPDKTHPGTPILHTEKFSTSDGLAEFSGIEWKPPAEVPDVEYPFILTTGRNIWHWHTGTMTRRSKTLASEVRTGWVELNPKDAKKLGIRNREKVRVLSRRGKIEIPSMVTEDIKPGVVFIPFHFKECAANLLTNGALDPVAKIPEYKACAVKIEKIEPQESKLLEGQL</sequence>
<dbReference type="GO" id="GO:0043794">
    <property type="term" value="F:formate dehydrogenase (coenzyme F420) activity"/>
    <property type="evidence" value="ECO:0007669"/>
    <property type="project" value="UniProtKB-EC"/>
</dbReference>
<evidence type="ECO:0000313" key="14">
    <source>
        <dbReference type="Proteomes" id="UP000033079"/>
    </source>
</evidence>
<dbReference type="Pfam" id="PF04879">
    <property type="entry name" value="Molybdop_Fe4S4"/>
    <property type="match status" value="1"/>
</dbReference>
<dbReference type="Pfam" id="PF01568">
    <property type="entry name" value="Molydop_binding"/>
    <property type="match status" value="1"/>
</dbReference>
<dbReference type="PROSITE" id="PS00490">
    <property type="entry name" value="MOLYBDOPTERIN_PROK_2"/>
    <property type="match status" value="1"/>
</dbReference>
<evidence type="ECO:0000256" key="11">
    <source>
        <dbReference type="ARBA" id="ARBA00049724"/>
    </source>
</evidence>
<dbReference type="Proteomes" id="UP000033079">
    <property type="component" value="Chromosome"/>
</dbReference>
<evidence type="ECO:0000313" key="13">
    <source>
        <dbReference type="EMBL" id="AKB59371.1"/>
    </source>
</evidence>
<comment type="similarity">
    <text evidence="3">Belongs to the prokaryotic molybdopterin-containing oxidoreductase family.</text>
</comment>
<accession>A0A0E3LR43</accession>
<evidence type="ECO:0000256" key="9">
    <source>
        <dbReference type="ARBA" id="ARBA00023014"/>
    </source>
</evidence>
<dbReference type="PANTHER" id="PTHR43105:SF14">
    <property type="entry name" value="FORMATE DEHYDROGENASE H"/>
    <property type="match status" value="1"/>
</dbReference>
<dbReference type="InterPro" id="IPR041924">
    <property type="entry name" value="Formate_Dh-H_N"/>
</dbReference>
<feature type="domain" description="4Fe-4S Mo/W bis-MGD-type" evidence="12">
    <location>
        <begin position="11"/>
        <end position="67"/>
    </location>
</feature>
<dbReference type="FunFam" id="2.20.25.90:FF:000006">
    <property type="entry name" value="Formate dehydrogenase alpha subunit"/>
    <property type="match status" value="1"/>
</dbReference>
<dbReference type="SUPFAM" id="SSF50692">
    <property type="entry name" value="ADC-like"/>
    <property type="match status" value="1"/>
</dbReference>
<dbReference type="PATRIC" id="fig|1434106.5.peg.3650"/>
<dbReference type="GO" id="GO:0008863">
    <property type="term" value="F:formate dehydrogenase (NAD+) activity"/>
    <property type="evidence" value="ECO:0007669"/>
    <property type="project" value="InterPro"/>
</dbReference>
<dbReference type="InterPro" id="IPR006478">
    <property type="entry name" value="Formate_DH_asu"/>
</dbReference>
<dbReference type="PIRSF" id="PIRSF000144">
    <property type="entry name" value="CbbBc"/>
    <property type="match status" value="1"/>
</dbReference>
<dbReference type="Gene3D" id="3.40.228.10">
    <property type="entry name" value="Dimethylsulfoxide Reductase, domain 2"/>
    <property type="match status" value="1"/>
</dbReference>
<dbReference type="PANTHER" id="PTHR43105">
    <property type="entry name" value="RESPIRATORY NITRATE REDUCTASE"/>
    <property type="match status" value="1"/>
</dbReference>
<dbReference type="NCBIfam" id="TIGR01591">
    <property type="entry name" value="Fdh-alpha"/>
    <property type="match status" value="1"/>
</dbReference>
<dbReference type="GO" id="GO:0016020">
    <property type="term" value="C:membrane"/>
    <property type="evidence" value="ECO:0007669"/>
    <property type="project" value="TreeGrafter"/>
</dbReference>
<evidence type="ECO:0000256" key="5">
    <source>
        <dbReference type="ARBA" id="ARBA00022505"/>
    </source>
</evidence>
<comment type="catalytic activity">
    <reaction evidence="10">
        <text>oxidized coenzyme F420-(gamma-L-Glu)(n) + formate + 2 H(+) = reduced coenzyme F420-(gamma-L-Glu)(n) + CO2</text>
        <dbReference type="Rhea" id="RHEA:42764"/>
        <dbReference type="Rhea" id="RHEA-COMP:12939"/>
        <dbReference type="Rhea" id="RHEA-COMP:14378"/>
        <dbReference type="ChEBI" id="CHEBI:15378"/>
        <dbReference type="ChEBI" id="CHEBI:15740"/>
        <dbReference type="ChEBI" id="CHEBI:16526"/>
        <dbReference type="ChEBI" id="CHEBI:133980"/>
        <dbReference type="ChEBI" id="CHEBI:139511"/>
        <dbReference type="EC" id="1.17.98.3"/>
    </reaction>
</comment>
<dbReference type="InterPro" id="IPR027467">
    <property type="entry name" value="MopterinOxRdtase_cofactor_BS"/>
</dbReference>
<dbReference type="InterPro" id="IPR006657">
    <property type="entry name" value="MoPterin_dinucl-bd_dom"/>
</dbReference>
<keyword evidence="8" id="KW-0408">Iron</keyword>
<evidence type="ECO:0000256" key="6">
    <source>
        <dbReference type="ARBA" id="ARBA00022723"/>
    </source>
</evidence>
<dbReference type="InterPro" id="IPR009010">
    <property type="entry name" value="Asp_de-COase-like_dom_sf"/>
</dbReference>
<dbReference type="PROSITE" id="PS00551">
    <property type="entry name" value="MOLYBDOPTERIN_PROK_1"/>
    <property type="match status" value="1"/>
</dbReference>
<dbReference type="AlphaFoldDB" id="A0A0E3LR43"/>
<dbReference type="HOGENOM" id="CLU_000422_4_0_2"/>
<evidence type="ECO:0000256" key="10">
    <source>
        <dbReference type="ARBA" id="ARBA00047971"/>
    </source>
</evidence>
<dbReference type="Gene3D" id="2.40.40.20">
    <property type="match status" value="1"/>
</dbReference>
<dbReference type="Gene3D" id="3.40.50.740">
    <property type="match status" value="1"/>
</dbReference>
<dbReference type="InterPro" id="IPR041925">
    <property type="entry name" value="CT_Formate-Dh_H"/>
</dbReference>
<dbReference type="GO" id="GO:0015942">
    <property type="term" value="P:formate metabolic process"/>
    <property type="evidence" value="ECO:0007669"/>
    <property type="project" value="InterPro"/>
</dbReference>
<proteinExistence type="inferred from homology"/>
<name>A0A0E3LR43_METBA</name>
<dbReference type="GO" id="GO:0022904">
    <property type="term" value="P:respiratory electron transport chain"/>
    <property type="evidence" value="ECO:0007669"/>
    <property type="project" value="TreeGrafter"/>
</dbReference>
<evidence type="ECO:0000256" key="2">
    <source>
        <dbReference type="ARBA" id="ARBA00001966"/>
    </source>
</evidence>
<dbReference type="GO" id="GO:0043546">
    <property type="term" value="F:molybdopterin cofactor binding"/>
    <property type="evidence" value="ECO:0007669"/>
    <property type="project" value="InterPro"/>
</dbReference>
<evidence type="ECO:0000256" key="4">
    <source>
        <dbReference type="ARBA" id="ARBA00022485"/>
    </source>
</evidence>
<dbReference type="GO" id="GO:0003954">
    <property type="term" value="F:NADH dehydrogenase activity"/>
    <property type="evidence" value="ECO:0007669"/>
    <property type="project" value="TreeGrafter"/>
</dbReference>
<organism evidence="13 14">
    <name type="scientific">Methanosarcina barkeri 227</name>
    <dbReference type="NCBI Taxonomy" id="1434106"/>
    <lineage>
        <taxon>Archaea</taxon>
        <taxon>Methanobacteriati</taxon>
        <taxon>Methanobacteriota</taxon>
        <taxon>Stenosarchaea group</taxon>
        <taxon>Methanomicrobia</taxon>
        <taxon>Methanosarcinales</taxon>
        <taxon>Methanosarcinaceae</taxon>
        <taxon>Methanosarcina</taxon>
    </lineage>
</organism>
<dbReference type="InterPro" id="IPR006963">
    <property type="entry name" value="Mopterin_OxRdtase_4Fe-4S_dom"/>
</dbReference>
<keyword evidence="5" id="KW-0500">Molybdenum</keyword>
<protein>
    <recommendedName>
        <fullName evidence="11">formate dehydrogenase (coenzyme F420)</fullName>
        <ecNumber evidence="11">1.17.98.3</ecNumber>
    </recommendedName>
</protein>
<dbReference type="SMART" id="SM00926">
    <property type="entry name" value="Molybdop_Fe4S4"/>
    <property type="match status" value="1"/>
</dbReference>
<dbReference type="SUPFAM" id="SSF53706">
    <property type="entry name" value="Formate dehydrogenase/DMSO reductase, domains 1-3"/>
    <property type="match status" value="1"/>
</dbReference>
<keyword evidence="7 13" id="KW-0560">Oxidoreductase</keyword>
<dbReference type="InterPro" id="IPR006655">
    <property type="entry name" value="Mopterin_OxRdtase_prok_CS"/>
</dbReference>
<dbReference type="KEGG" id="mbar:MSBR2_2855"/>
<keyword evidence="4" id="KW-0004">4Fe-4S</keyword>
<keyword evidence="9" id="KW-0411">Iron-sulfur</keyword>
<dbReference type="PROSITE" id="PS51669">
    <property type="entry name" value="4FE4S_MOW_BIS_MGD"/>
    <property type="match status" value="1"/>
</dbReference>
<evidence type="ECO:0000259" key="12">
    <source>
        <dbReference type="PROSITE" id="PS51669"/>
    </source>
</evidence>
<comment type="cofactor">
    <cofactor evidence="1">
        <name>Mo-bis(molybdopterin guanine dinucleotide)</name>
        <dbReference type="ChEBI" id="CHEBI:60539"/>
    </cofactor>
</comment>
<dbReference type="GO" id="GO:0046872">
    <property type="term" value="F:metal ion binding"/>
    <property type="evidence" value="ECO:0007669"/>
    <property type="project" value="UniProtKB-KW"/>
</dbReference>
<evidence type="ECO:0000256" key="8">
    <source>
        <dbReference type="ARBA" id="ARBA00023004"/>
    </source>
</evidence>
<keyword evidence="6" id="KW-0479">Metal-binding</keyword>
<comment type="cofactor">
    <cofactor evidence="2">
        <name>[4Fe-4S] cluster</name>
        <dbReference type="ChEBI" id="CHEBI:49883"/>
    </cofactor>
</comment>
<dbReference type="EMBL" id="CP009530">
    <property type="protein sequence ID" value="AKB59371.1"/>
    <property type="molecule type" value="Genomic_DNA"/>
</dbReference>